<name>A0A2R6B6D0_9ARCH</name>
<reference evidence="2 3" key="1">
    <citation type="submission" date="2017-04" db="EMBL/GenBank/DDBJ databases">
        <title>Novel microbial lineages endemic to geothermal iron-oxide mats fill important gaps in the evolutionary history of Archaea.</title>
        <authorList>
            <person name="Jay Z.J."/>
            <person name="Beam J.P."/>
            <person name="Dlakic M."/>
            <person name="Rusch D.B."/>
            <person name="Kozubal M.A."/>
            <person name="Inskeep W.P."/>
        </authorList>
    </citation>
    <scope>NUCLEOTIDE SEQUENCE [LARGE SCALE GENOMIC DNA]</scope>
    <source>
        <strain evidence="2">ECH_B_2</strain>
    </source>
</reference>
<organism evidence="2 3">
    <name type="scientific">Candidatus Marsarchaeota G2 archaeon ECH_B_2</name>
    <dbReference type="NCBI Taxonomy" id="1978160"/>
    <lineage>
        <taxon>Archaea</taxon>
        <taxon>Candidatus Marsarchaeota</taxon>
        <taxon>Candidatus Marsarchaeota group 2</taxon>
    </lineage>
</organism>
<evidence type="ECO:0000256" key="1">
    <source>
        <dbReference type="SAM" id="MobiDB-lite"/>
    </source>
</evidence>
<protein>
    <submittedName>
        <fullName evidence="2">Uncharacterized protein</fullName>
    </submittedName>
</protein>
<feature type="region of interest" description="Disordered" evidence="1">
    <location>
        <begin position="15"/>
        <end position="41"/>
    </location>
</feature>
<comment type="caution">
    <text evidence="2">The sequence shown here is derived from an EMBL/GenBank/DDBJ whole genome shotgun (WGS) entry which is preliminary data.</text>
</comment>
<sequence>MGFTASFRELTGSLVPFSSAPSCQDAPTHHSMRWGAPSNPPSVSLTLPPPPPCVCVYPSLAEVLGLYLLPLTLLPMHTNCSNPEIHINLSILTVCSIFRRDRVGGMDS</sequence>
<evidence type="ECO:0000313" key="3">
    <source>
        <dbReference type="Proteomes" id="UP000241284"/>
    </source>
</evidence>
<gene>
    <name evidence="2" type="ORF">B9Q06_10020</name>
</gene>
<evidence type="ECO:0000313" key="2">
    <source>
        <dbReference type="EMBL" id="PSN94217.1"/>
    </source>
</evidence>
<dbReference type="EMBL" id="NEXH01000029">
    <property type="protein sequence ID" value="PSN94217.1"/>
    <property type="molecule type" value="Genomic_DNA"/>
</dbReference>
<proteinExistence type="predicted"/>
<dbReference type="Proteomes" id="UP000241284">
    <property type="component" value="Unassembled WGS sequence"/>
</dbReference>
<dbReference type="AlphaFoldDB" id="A0A2R6B6D0"/>
<accession>A0A2R6B6D0</accession>